<protein>
    <recommendedName>
        <fullName evidence="7">Peptide deformylase</fullName>
        <ecNumber evidence="7">3.5.1.88</ecNumber>
    </recommendedName>
</protein>
<evidence type="ECO:0000256" key="5">
    <source>
        <dbReference type="ARBA" id="ARBA00037114"/>
    </source>
</evidence>
<evidence type="ECO:0000313" key="9">
    <source>
        <dbReference type="Proteomes" id="UP000789524"/>
    </source>
</evidence>
<dbReference type="EMBL" id="CAKASE010000044">
    <property type="protein sequence ID" value="CAG9559499.1"/>
    <property type="molecule type" value="Genomic_DNA"/>
</dbReference>
<dbReference type="PIRSF" id="PIRSF004749">
    <property type="entry name" value="Pep_def"/>
    <property type="match status" value="1"/>
</dbReference>
<comment type="catalytic activity">
    <reaction evidence="6 7">
        <text>N-terminal N-formyl-L-methionyl-[peptide] + H2O = N-terminal L-methionyl-[peptide] + formate</text>
        <dbReference type="Rhea" id="RHEA:24420"/>
        <dbReference type="Rhea" id="RHEA-COMP:10639"/>
        <dbReference type="Rhea" id="RHEA-COMP:10640"/>
        <dbReference type="ChEBI" id="CHEBI:15377"/>
        <dbReference type="ChEBI" id="CHEBI:15740"/>
        <dbReference type="ChEBI" id="CHEBI:49298"/>
        <dbReference type="ChEBI" id="CHEBI:64731"/>
        <dbReference type="EC" id="3.5.1.88"/>
    </reaction>
</comment>
<reference evidence="8" key="1">
    <citation type="submission" date="2021-09" db="EMBL/GenBank/DDBJ databases">
        <authorList>
            <person name="Martin H S."/>
        </authorList>
    </citation>
    <scope>NUCLEOTIDE SEQUENCE</scope>
</reference>
<dbReference type="PRINTS" id="PR01576">
    <property type="entry name" value="PDEFORMYLASE"/>
</dbReference>
<dbReference type="Proteomes" id="UP000789524">
    <property type="component" value="Unassembled WGS sequence"/>
</dbReference>
<dbReference type="GO" id="GO:0005739">
    <property type="term" value="C:mitochondrion"/>
    <property type="evidence" value="ECO:0007669"/>
    <property type="project" value="UniProtKB-ARBA"/>
</dbReference>
<comment type="function">
    <text evidence="5 7">Removes the formyl group from the N-terminal Met of newly synthesized proteins.</text>
</comment>
<organism evidence="8 9">
    <name type="scientific">Danaus chrysippus</name>
    <name type="common">African queen</name>
    <dbReference type="NCBI Taxonomy" id="151541"/>
    <lineage>
        <taxon>Eukaryota</taxon>
        <taxon>Metazoa</taxon>
        <taxon>Ecdysozoa</taxon>
        <taxon>Arthropoda</taxon>
        <taxon>Hexapoda</taxon>
        <taxon>Insecta</taxon>
        <taxon>Pterygota</taxon>
        <taxon>Neoptera</taxon>
        <taxon>Endopterygota</taxon>
        <taxon>Lepidoptera</taxon>
        <taxon>Glossata</taxon>
        <taxon>Ditrysia</taxon>
        <taxon>Papilionoidea</taxon>
        <taxon>Nymphalidae</taxon>
        <taxon>Danainae</taxon>
        <taxon>Danaini</taxon>
        <taxon>Danaina</taxon>
        <taxon>Danaus</taxon>
        <taxon>Anosia</taxon>
    </lineage>
</organism>
<dbReference type="PANTHER" id="PTHR10458">
    <property type="entry name" value="PEPTIDE DEFORMYLASE"/>
    <property type="match status" value="1"/>
</dbReference>
<evidence type="ECO:0000256" key="1">
    <source>
        <dbReference type="ARBA" id="ARBA00010759"/>
    </source>
</evidence>
<dbReference type="GO" id="GO:0006412">
    <property type="term" value="P:translation"/>
    <property type="evidence" value="ECO:0007669"/>
    <property type="project" value="UniProtKB-KW"/>
</dbReference>
<dbReference type="OrthoDB" id="276063at2759"/>
<dbReference type="InterPro" id="IPR036821">
    <property type="entry name" value="Peptide_deformylase_sf"/>
</dbReference>
<dbReference type="HAMAP" id="MF_00163">
    <property type="entry name" value="Pep_deformylase"/>
    <property type="match status" value="1"/>
</dbReference>
<keyword evidence="2 7" id="KW-0479">Metal-binding</keyword>
<evidence type="ECO:0000313" key="8">
    <source>
        <dbReference type="EMBL" id="CAG9559499.1"/>
    </source>
</evidence>
<evidence type="ECO:0000256" key="3">
    <source>
        <dbReference type="ARBA" id="ARBA00022801"/>
    </source>
</evidence>
<evidence type="ECO:0000256" key="4">
    <source>
        <dbReference type="ARBA" id="ARBA00022917"/>
    </source>
</evidence>
<comment type="similarity">
    <text evidence="1 7">Belongs to the polypeptide deformylase family.</text>
</comment>
<accession>A0A8J2VPJ9</accession>
<dbReference type="FunFam" id="3.90.45.10:FF:000003">
    <property type="entry name" value="Peptide deformylase"/>
    <property type="match status" value="1"/>
</dbReference>
<proteinExistence type="inferred from homology"/>
<dbReference type="AlphaFoldDB" id="A0A8J2VPJ9"/>
<dbReference type="Gene3D" id="3.90.45.10">
    <property type="entry name" value="Peptide deformylase"/>
    <property type="match status" value="1"/>
</dbReference>
<evidence type="ECO:0000256" key="7">
    <source>
        <dbReference type="RuleBase" id="RU362111"/>
    </source>
</evidence>
<gene>
    <name evidence="8" type="ORF">DCHRY22_LOCUS1356</name>
</gene>
<dbReference type="EC" id="3.5.1.88" evidence="7"/>
<dbReference type="SUPFAM" id="SSF56420">
    <property type="entry name" value="Peptide deformylase"/>
    <property type="match status" value="1"/>
</dbReference>
<dbReference type="Pfam" id="PF01327">
    <property type="entry name" value="Pep_deformylase"/>
    <property type="match status" value="1"/>
</dbReference>
<sequence length="216" mass="24269">MGVLRKAINWYAKLAPSRGPSKPPYKHVVQIGDPILRKAAEPVPVDKIKSDEVRMVVQALKYVLYKYGSVGMAAPQIGINMRLFVMRHTEKQIASLPSELIKQRQISAVPLTVFINPVLKVVDYQKVIHPEACESIRSFSADVARYKEVQVSGYDEEGEAISQVFKGWGARIAQHEMDHLDGKLYTDIMDRKTLSCSCWEEVNLSKGKVAIPFSPE</sequence>
<name>A0A8J2VPJ9_9NEOP</name>
<comment type="caution">
    <text evidence="8">The sequence shown here is derived from an EMBL/GenBank/DDBJ whole genome shotgun (WGS) entry which is preliminary data.</text>
</comment>
<evidence type="ECO:0000256" key="6">
    <source>
        <dbReference type="ARBA" id="ARBA00048875"/>
    </source>
</evidence>
<dbReference type="CDD" id="cd00487">
    <property type="entry name" value="Pep_deformylase"/>
    <property type="match status" value="1"/>
</dbReference>
<dbReference type="GO" id="GO:0042586">
    <property type="term" value="F:peptide deformylase activity"/>
    <property type="evidence" value="ECO:0007669"/>
    <property type="project" value="UniProtKB-EC"/>
</dbReference>
<dbReference type="GO" id="GO:0046872">
    <property type="term" value="F:metal ion binding"/>
    <property type="evidence" value="ECO:0007669"/>
    <property type="project" value="UniProtKB-KW"/>
</dbReference>
<keyword evidence="3 7" id="KW-0378">Hydrolase</keyword>
<dbReference type="InterPro" id="IPR023635">
    <property type="entry name" value="Peptide_deformylase"/>
</dbReference>
<keyword evidence="4 7" id="KW-0648">Protein biosynthesis</keyword>
<dbReference type="PANTHER" id="PTHR10458:SF2">
    <property type="entry name" value="PEPTIDE DEFORMYLASE, MITOCHONDRIAL"/>
    <property type="match status" value="1"/>
</dbReference>
<keyword evidence="9" id="KW-1185">Reference proteome</keyword>
<evidence type="ECO:0000256" key="2">
    <source>
        <dbReference type="ARBA" id="ARBA00022723"/>
    </source>
</evidence>
<dbReference type="NCBIfam" id="NF001159">
    <property type="entry name" value="PRK00150.1-3"/>
    <property type="match status" value="1"/>
</dbReference>